<dbReference type="Pfam" id="PF00561">
    <property type="entry name" value="Abhydrolase_1"/>
    <property type="match status" value="1"/>
</dbReference>
<evidence type="ECO:0000259" key="1">
    <source>
        <dbReference type="Pfam" id="PF00561"/>
    </source>
</evidence>
<dbReference type="AlphaFoldDB" id="A0A1F5FVQ8"/>
<dbReference type="SUPFAM" id="SSF53474">
    <property type="entry name" value="alpha/beta-Hydrolases"/>
    <property type="match status" value="1"/>
</dbReference>
<dbReference type="InterPro" id="IPR000073">
    <property type="entry name" value="AB_hydrolase_1"/>
</dbReference>
<evidence type="ECO:0000313" key="2">
    <source>
        <dbReference type="EMBL" id="OGD83672.1"/>
    </source>
</evidence>
<comment type="caution">
    <text evidence="2">The sequence shown here is derived from an EMBL/GenBank/DDBJ whole genome shotgun (WGS) entry which is preliminary data.</text>
</comment>
<dbReference type="EMBL" id="MFAQ01000011">
    <property type="protein sequence ID" value="OGD83672.1"/>
    <property type="molecule type" value="Genomic_DNA"/>
</dbReference>
<dbReference type="PANTHER" id="PTHR11440">
    <property type="entry name" value="LECITHIN-CHOLESTEROL ACYLTRANSFERASE-RELATED"/>
    <property type="match status" value="1"/>
</dbReference>
<proteinExistence type="predicted"/>
<feature type="domain" description="AB hydrolase-1" evidence="1">
    <location>
        <begin position="227"/>
        <end position="356"/>
    </location>
</feature>
<dbReference type="Proteomes" id="UP000179237">
    <property type="component" value="Unassembled WGS sequence"/>
</dbReference>
<organism evidence="2 3">
    <name type="scientific">Candidatus Collierbacteria bacterium RIFOXYD1_FULL_40_9</name>
    <dbReference type="NCBI Taxonomy" id="1817731"/>
    <lineage>
        <taxon>Bacteria</taxon>
        <taxon>Candidatus Collieribacteriota</taxon>
    </lineage>
</organism>
<accession>A0A1F5FVQ8</accession>
<gene>
    <name evidence="2" type="ORF">A2572_01475</name>
</gene>
<dbReference type="Gene3D" id="3.40.50.1820">
    <property type="entry name" value="alpha/beta hydrolase"/>
    <property type="match status" value="1"/>
</dbReference>
<name>A0A1F5FVQ8_9BACT</name>
<sequence>MKRALSLCFVLLVVIFCIRPEVYAAEYFFDDFDEIDQNYWQVYLNNGSVSSTNGSLFVSSQPSTSFPYIHNSFGIFPETDYKVTFSLKISGSLNYGSGVILSDKIIANSTQVDLGAQDVIFQVWPESQSVYSLWTSLCLTSDLSCNPSYKKIYSFAINTTHKIEINAKDQIYSVLVDDVTIPQTYKKQRQISYFWVGNPQLTNTTTTRPSIQVDYIRVESLEEEKDPVVILPGFGGSWDLDAILTNTSGNNWEIPEFVKEYDGIINSLKNTGYKLDEDLFVFAYDWRKPLDLLADDLNSFLITKNIDDKNINFVGHSMGGLVARSYLQKYNNENVSKVITVGSPHKGILDAYGMWEGLTIWDSAWWQKALHLIATEVNRNSGETELQAARRVSPSVKDLLPTWNYLMRDGIPVPVSLMLWKNDYLIDKNNQLLTIGERVASGHSSDYLTKSELMVTKPTKEDILKGLWQDGSPIKDNPFLFSVGDGYVTNSSAAELFDKGIPMIGNHGEVISKRENVIKILEDLGIATEFAVGSNHDDRKKLAIFKLNSPGVLEVCQLSVCNENLGIVFADKKMIMVPGFMGAFDIKVKSTGETGNYQLLVGQIYETAEWNKSNGKLTNSGQVDSYFYNSGNNSLTMDSATNNRNIFLYYPEGVEIKNINKIRQDILRQIDTSIALGDIYGFDLLVDKWVALHNYVASLESEKIAGINHKDWGEKNNGFARSVFVSKTPDYFTERLAKIYTNLKNNYPSNPENFYKLDKRAQLLMLKSFLGL</sequence>
<protein>
    <recommendedName>
        <fullName evidence="1">AB hydrolase-1 domain-containing protein</fullName>
    </recommendedName>
</protein>
<dbReference type="InterPro" id="IPR029058">
    <property type="entry name" value="AB_hydrolase_fold"/>
</dbReference>
<evidence type="ECO:0000313" key="3">
    <source>
        <dbReference type="Proteomes" id="UP000179237"/>
    </source>
</evidence>
<reference evidence="2 3" key="1">
    <citation type="journal article" date="2016" name="Nat. Commun.">
        <title>Thousands of microbial genomes shed light on interconnected biogeochemical processes in an aquifer system.</title>
        <authorList>
            <person name="Anantharaman K."/>
            <person name="Brown C.T."/>
            <person name="Hug L.A."/>
            <person name="Sharon I."/>
            <person name="Castelle C.J."/>
            <person name="Probst A.J."/>
            <person name="Thomas B.C."/>
            <person name="Singh A."/>
            <person name="Wilkins M.J."/>
            <person name="Karaoz U."/>
            <person name="Brodie E.L."/>
            <person name="Williams K.H."/>
            <person name="Hubbard S.S."/>
            <person name="Banfield J.F."/>
        </authorList>
    </citation>
    <scope>NUCLEOTIDE SEQUENCE [LARGE SCALE GENOMIC DNA]</scope>
</reference>